<keyword evidence="2" id="KW-0507">mRNA processing</keyword>
<evidence type="ECO:0000256" key="6">
    <source>
        <dbReference type="PROSITE-ProRule" id="PRU00176"/>
    </source>
</evidence>
<evidence type="ECO:0000256" key="7">
    <source>
        <dbReference type="SAM" id="MobiDB-lite"/>
    </source>
</evidence>
<evidence type="ECO:0000256" key="1">
    <source>
        <dbReference type="ARBA" id="ARBA00004123"/>
    </source>
</evidence>
<dbReference type="GO" id="GO:0005634">
    <property type="term" value="C:nucleus"/>
    <property type="evidence" value="ECO:0007669"/>
    <property type="project" value="UniProtKB-SubCell"/>
</dbReference>
<dbReference type="Pfam" id="PF00076">
    <property type="entry name" value="RRM_1"/>
    <property type="match status" value="1"/>
</dbReference>
<feature type="compositionally biased region" description="Low complexity" evidence="7">
    <location>
        <begin position="148"/>
        <end position="158"/>
    </location>
</feature>
<keyword evidence="3 6" id="KW-0694">RNA-binding</keyword>
<dbReference type="InterPro" id="IPR000504">
    <property type="entry name" value="RRM_dom"/>
</dbReference>
<dbReference type="GO" id="GO:0006397">
    <property type="term" value="P:mRNA processing"/>
    <property type="evidence" value="ECO:0007669"/>
    <property type="project" value="UniProtKB-KW"/>
</dbReference>
<keyword evidence="5" id="KW-0539">Nucleus</keyword>
<evidence type="ECO:0000259" key="8">
    <source>
        <dbReference type="PROSITE" id="PS50102"/>
    </source>
</evidence>
<dbReference type="GO" id="GO:0003723">
    <property type="term" value="F:RNA binding"/>
    <property type="evidence" value="ECO:0007669"/>
    <property type="project" value="UniProtKB-UniRule"/>
</dbReference>
<gene>
    <name evidence="9" type="ORF">PBAH0796_LOCUS16092</name>
</gene>
<dbReference type="InterPro" id="IPR051106">
    <property type="entry name" value="RNA-bind/splicing_reg"/>
</dbReference>
<dbReference type="GO" id="GO:0008380">
    <property type="term" value="P:RNA splicing"/>
    <property type="evidence" value="ECO:0007669"/>
    <property type="project" value="UniProtKB-KW"/>
</dbReference>
<sequence>MSRGPPDISGMTSLKVDCDCGMDGELPAKWNAEELRHLFEKYGDVGDVFIPREKFGTRNRGFGFVRYPSEDDAEAAIKGMHGYELTDEATLKVTRATRSREEARAEGGGGGDGRGSGGRGRDYSPRGRSRSRSRSGDRRGGRCRRSPSRYQRYSSSSQSRDRRRRRR</sequence>
<dbReference type="PANTHER" id="PTHR48028:SF4">
    <property type="entry name" value="SC35-LIKE SPLICING FACTOR"/>
    <property type="match status" value="1"/>
</dbReference>
<reference evidence="9" key="1">
    <citation type="submission" date="2021-01" db="EMBL/GenBank/DDBJ databases">
        <authorList>
            <person name="Corre E."/>
            <person name="Pelletier E."/>
            <person name="Niang G."/>
            <person name="Scheremetjew M."/>
            <person name="Finn R."/>
            <person name="Kale V."/>
            <person name="Holt S."/>
            <person name="Cochrane G."/>
            <person name="Meng A."/>
            <person name="Brown T."/>
            <person name="Cohen L."/>
        </authorList>
    </citation>
    <scope>NUCLEOTIDE SEQUENCE</scope>
    <source>
        <strain evidence="9">Pbaha01</strain>
    </source>
</reference>
<evidence type="ECO:0000256" key="2">
    <source>
        <dbReference type="ARBA" id="ARBA00022664"/>
    </source>
</evidence>
<dbReference type="SUPFAM" id="SSF54928">
    <property type="entry name" value="RNA-binding domain, RBD"/>
    <property type="match status" value="1"/>
</dbReference>
<evidence type="ECO:0000313" key="9">
    <source>
        <dbReference type="EMBL" id="CAD8362860.1"/>
    </source>
</evidence>
<dbReference type="SMART" id="SM00360">
    <property type="entry name" value="RRM"/>
    <property type="match status" value="1"/>
</dbReference>
<keyword evidence="4" id="KW-0508">mRNA splicing</keyword>
<dbReference type="EMBL" id="HBEG01026521">
    <property type="protein sequence ID" value="CAD8362860.1"/>
    <property type="molecule type" value="Transcribed_RNA"/>
</dbReference>
<dbReference type="PROSITE" id="PS50102">
    <property type="entry name" value="RRM"/>
    <property type="match status" value="1"/>
</dbReference>
<dbReference type="InterPro" id="IPR035979">
    <property type="entry name" value="RBD_domain_sf"/>
</dbReference>
<accession>A0A7S0AG64</accession>
<dbReference type="InterPro" id="IPR012677">
    <property type="entry name" value="Nucleotide-bd_a/b_plait_sf"/>
</dbReference>
<evidence type="ECO:0000256" key="3">
    <source>
        <dbReference type="ARBA" id="ARBA00022884"/>
    </source>
</evidence>
<feature type="domain" description="RRM" evidence="8">
    <location>
        <begin position="24"/>
        <end position="98"/>
    </location>
</feature>
<name>A0A7S0AG64_9DINO</name>
<dbReference type="PANTHER" id="PTHR48028">
    <property type="entry name" value="GLYCINE-RICH RNA-BINDING PROTEIN RZ1A"/>
    <property type="match status" value="1"/>
</dbReference>
<dbReference type="Gene3D" id="3.30.70.330">
    <property type="match status" value="1"/>
</dbReference>
<protein>
    <recommendedName>
        <fullName evidence="8">RRM domain-containing protein</fullName>
    </recommendedName>
</protein>
<proteinExistence type="predicted"/>
<comment type="subcellular location">
    <subcellularLocation>
        <location evidence="1">Nucleus</location>
    </subcellularLocation>
</comment>
<dbReference type="AlphaFoldDB" id="A0A7S0AG64"/>
<evidence type="ECO:0000256" key="5">
    <source>
        <dbReference type="ARBA" id="ARBA00023242"/>
    </source>
</evidence>
<feature type="compositionally biased region" description="Gly residues" evidence="7">
    <location>
        <begin position="106"/>
        <end position="118"/>
    </location>
</feature>
<evidence type="ECO:0000256" key="4">
    <source>
        <dbReference type="ARBA" id="ARBA00023187"/>
    </source>
</evidence>
<feature type="region of interest" description="Disordered" evidence="7">
    <location>
        <begin position="90"/>
        <end position="167"/>
    </location>
</feature>
<organism evidence="9">
    <name type="scientific">Pyrodinium bahamense</name>
    <dbReference type="NCBI Taxonomy" id="73915"/>
    <lineage>
        <taxon>Eukaryota</taxon>
        <taxon>Sar</taxon>
        <taxon>Alveolata</taxon>
        <taxon>Dinophyceae</taxon>
        <taxon>Gonyaulacales</taxon>
        <taxon>Pyrocystaceae</taxon>
        <taxon>Pyrodinium</taxon>
    </lineage>
</organism>